<evidence type="ECO:0000313" key="7">
    <source>
        <dbReference type="Proteomes" id="UP000626109"/>
    </source>
</evidence>
<evidence type="ECO:0000313" key="6">
    <source>
        <dbReference type="EMBL" id="CAE8646377.1"/>
    </source>
</evidence>
<organism evidence="6 7">
    <name type="scientific">Polarella glacialis</name>
    <name type="common">Dinoflagellate</name>
    <dbReference type="NCBI Taxonomy" id="89957"/>
    <lineage>
        <taxon>Eukaryota</taxon>
        <taxon>Sar</taxon>
        <taxon>Alveolata</taxon>
        <taxon>Dinophyceae</taxon>
        <taxon>Suessiales</taxon>
        <taxon>Suessiaceae</taxon>
        <taxon>Polarella</taxon>
    </lineage>
</organism>
<dbReference type="InterPro" id="IPR011004">
    <property type="entry name" value="Trimer_LpxA-like_sf"/>
</dbReference>
<protein>
    <recommendedName>
        <fullName evidence="5">Dynactin subunit 5</fullName>
    </recommendedName>
</protein>
<dbReference type="PANTHER" id="PTHR46126:SF1">
    <property type="entry name" value="DYNACTIN SUBUNIT 5"/>
    <property type="match status" value="1"/>
</dbReference>
<comment type="similarity">
    <text evidence="4">Belongs to the dynactin subunits 5/6 family. Dynactin subunit 5 subfamily.</text>
</comment>
<evidence type="ECO:0000256" key="1">
    <source>
        <dbReference type="ARBA" id="ARBA00004245"/>
    </source>
</evidence>
<dbReference type="Pfam" id="PF21711">
    <property type="entry name" value="DCTN5"/>
    <property type="match status" value="1"/>
</dbReference>
<evidence type="ECO:0000256" key="4">
    <source>
        <dbReference type="ARBA" id="ARBA00034706"/>
    </source>
</evidence>
<reference evidence="6" key="1">
    <citation type="submission" date="2021-02" db="EMBL/GenBank/DDBJ databases">
        <authorList>
            <person name="Dougan E. K."/>
            <person name="Rhodes N."/>
            <person name="Thang M."/>
            <person name="Chan C."/>
        </authorList>
    </citation>
    <scope>NUCLEOTIDE SEQUENCE</scope>
</reference>
<dbReference type="InterPro" id="IPR047125">
    <property type="entry name" value="DCTN5"/>
</dbReference>
<keyword evidence="2" id="KW-0963">Cytoplasm</keyword>
<dbReference type="SUPFAM" id="SSF51161">
    <property type="entry name" value="Trimeric LpxA-like enzymes"/>
    <property type="match status" value="1"/>
</dbReference>
<sequence>MAGPDLSAALEIKEAPVYYSKADYILTASGNKISRNSVLCGSQNITLVGKSIVKPGVILRGDLQLLKIGKFVMIGEGSVIRPSYKKYKGNIAFFPVSIGDYVTIGARSIVSAAQVGSCVDIGDDCVISKRCFLKDNSVILPGTVLPPDTVVPPLTVFGGSPGRYLGDLPESTQFLQRQKAMAQYRRFQPMRATSSPPVVAGMAVRAAEAGPAAGEVVQQPP</sequence>
<keyword evidence="3" id="KW-0206">Cytoskeleton</keyword>
<evidence type="ECO:0000256" key="5">
    <source>
        <dbReference type="ARBA" id="ARBA00034865"/>
    </source>
</evidence>
<name>A0A813I8A3_POLGL</name>
<dbReference type="EMBL" id="CAJNNW010004378">
    <property type="protein sequence ID" value="CAE8646377.1"/>
    <property type="molecule type" value="Genomic_DNA"/>
</dbReference>
<dbReference type="PANTHER" id="PTHR46126">
    <property type="entry name" value="DYNACTIN SUBUNIT 5"/>
    <property type="match status" value="1"/>
</dbReference>
<dbReference type="Proteomes" id="UP000626109">
    <property type="component" value="Unassembled WGS sequence"/>
</dbReference>
<proteinExistence type="inferred from homology"/>
<dbReference type="AlphaFoldDB" id="A0A813I8A3"/>
<comment type="subcellular location">
    <subcellularLocation>
        <location evidence="1">Cytoplasm</location>
        <location evidence="1">Cytoskeleton</location>
    </subcellularLocation>
</comment>
<dbReference type="CDD" id="cd03359">
    <property type="entry name" value="LbH_Dynactin_5"/>
    <property type="match status" value="1"/>
</dbReference>
<accession>A0A813I8A3</accession>
<comment type="caution">
    <text evidence="6">The sequence shown here is derived from an EMBL/GenBank/DDBJ whole genome shotgun (WGS) entry which is preliminary data.</text>
</comment>
<evidence type="ECO:0000256" key="2">
    <source>
        <dbReference type="ARBA" id="ARBA00022490"/>
    </source>
</evidence>
<dbReference type="GO" id="GO:0005869">
    <property type="term" value="C:dynactin complex"/>
    <property type="evidence" value="ECO:0007669"/>
    <property type="project" value="TreeGrafter"/>
</dbReference>
<dbReference type="Gene3D" id="2.160.10.10">
    <property type="entry name" value="Hexapeptide repeat proteins"/>
    <property type="match status" value="1"/>
</dbReference>
<gene>
    <name evidence="6" type="ORF">PGLA2088_LOCUS4753</name>
</gene>
<evidence type="ECO:0000256" key="3">
    <source>
        <dbReference type="ARBA" id="ARBA00023212"/>
    </source>
</evidence>